<sequence>MLEALITLAILSIGLVAMAKFQGTLLQSSTLAKNRTIAINLAQNKMEILRSSDFALLSSGSDIIDASIQDNISEHYDRVWTVAGNGTNATIEVTVEWGDYTAKGEVSRNTSIRLVSNISSSSATESGRLIDP</sequence>
<protein>
    <recommendedName>
        <fullName evidence="2">Type IV fimbrial biogenesis protein PilV</fullName>
    </recommendedName>
</protein>
<evidence type="ECO:0008006" key="2">
    <source>
        <dbReference type="Google" id="ProtNLM"/>
    </source>
</evidence>
<gene>
    <name evidence="1" type="ORF">MNBD_GAMMA18-917</name>
</gene>
<evidence type="ECO:0000313" key="1">
    <source>
        <dbReference type="EMBL" id="VAW85229.1"/>
    </source>
</evidence>
<accession>A0A3B0ZG18</accession>
<name>A0A3B0ZG18_9ZZZZ</name>
<proteinExistence type="predicted"/>
<dbReference type="AlphaFoldDB" id="A0A3B0ZG18"/>
<organism evidence="1">
    <name type="scientific">hydrothermal vent metagenome</name>
    <dbReference type="NCBI Taxonomy" id="652676"/>
    <lineage>
        <taxon>unclassified sequences</taxon>
        <taxon>metagenomes</taxon>
        <taxon>ecological metagenomes</taxon>
    </lineage>
</organism>
<dbReference type="EMBL" id="UOFP01000085">
    <property type="protein sequence ID" value="VAW85229.1"/>
    <property type="molecule type" value="Genomic_DNA"/>
</dbReference>
<reference evidence="1" key="1">
    <citation type="submission" date="2018-06" db="EMBL/GenBank/DDBJ databases">
        <authorList>
            <person name="Zhirakovskaya E."/>
        </authorList>
    </citation>
    <scope>NUCLEOTIDE SEQUENCE</scope>
</reference>